<evidence type="ECO:0008006" key="4">
    <source>
        <dbReference type="Google" id="ProtNLM"/>
    </source>
</evidence>
<keyword evidence="1" id="KW-0472">Membrane</keyword>
<feature type="transmembrane region" description="Helical" evidence="1">
    <location>
        <begin position="116"/>
        <end position="137"/>
    </location>
</feature>
<feature type="transmembrane region" description="Helical" evidence="1">
    <location>
        <begin position="35"/>
        <end position="55"/>
    </location>
</feature>
<dbReference type="PATRIC" id="fig|1331060.3.peg.27"/>
<keyword evidence="1" id="KW-1133">Transmembrane helix</keyword>
<evidence type="ECO:0000313" key="2">
    <source>
        <dbReference type="EMBL" id="EQB19469.1"/>
    </source>
</evidence>
<accession>T0JC62</accession>
<sequence>MYAKKSDLSPRHQQDRFLKTAPVTMIRSFLARHRWLAIWLAGAALMLKVLVPAGFMPTVSSGTILVQLCSGQGPQTVMMELPGRSGDHDPADHKQADMPCAFSGLSSPALAAADPILLALAIAFILAMGFLGLSFALPGASPFLRPPPIGPPTAA</sequence>
<keyword evidence="1" id="KW-0812">Transmembrane</keyword>
<evidence type="ECO:0000313" key="3">
    <source>
        <dbReference type="Proteomes" id="UP000015531"/>
    </source>
</evidence>
<dbReference type="EMBL" id="ATDP01000017">
    <property type="protein sequence ID" value="EQB19469.1"/>
    <property type="molecule type" value="Genomic_DNA"/>
</dbReference>
<keyword evidence="3" id="KW-1185">Reference proteome</keyword>
<reference evidence="2 3" key="1">
    <citation type="journal article" date="2013" name="Genome Announc.">
        <title>Draft Genome Sequence of Sphingobium lactosutens Strain DS20T, Isolated from a Hexachlorocyclohexane Dumpsite.</title>
        <authorList>
            <person name="Kumar R."/>
            <person name="Dwivedi V."/>
            <person name="Negi V."/>
            <person name="Khurana J.P."/>
            <person name="Lal R."/>
        </authorList>
    </citation>
    <scope>NUCLEOTIDE SEQUENCE [LARGE SCALE GENOMIC DNA]</scope>
    <source>
        <strain evidence="2 3">DS20</strain>
    </source>
</reference>
<dbReference type="AlphaFoldDB" id="T0JC62"/>
<name>T0JC62_9SPHN</name>
<proteinExistence type="predicted"/>
<organism evidence="2 3">
    <name type="scientific">Sphingobium lactosutens DS20</name>
    <dbReference type="NCBI Taxonomy" id="1331060"/>
    <lineage>
        <taxon>Bacteria</taxon>
        <taxon>Pseudomonadati</taxon>
        <taxon>Pseudomonadota</taxon>
        <taxon>Alphaproteobacteria</taxon>
        <taxon>Sphingomonadales</taxon>
        <taxon>Sphingomonadaceae</taxon>
        <taxon>Sphingobium</taxon>
    </lineage>
</organism>
<protein>
    <recommendedName>
        <fullName evidence="4">DUF2946 domain-containing protein</fullName>
    </recommendedName>
</protein>
<dbReference type="Proteomes" id="UP000015531">
    <property type="component" value="Unassembled WGS sequence"/>
</dbReference>
<evidence type="ECO:0000256" key="1">
    <source>
        <dbReference type="SAM" id="Phobius"/>
    </source>
</evidence>
<comment type="caution">
    <text evidence="2">The sequence shown here is derived from an EMBL/GenBank/DDBJ whole genome shotgun (WGS) entry which is preliminary data.</text>
</comment>
<gene>
    <name evidence="2" type="ORF">RLDS_00180</name>
</gene>
<dbReference type="eggNOG" id="ENOG5031C1K">
    <property type="taxonomic scope" value="Bacteria"/>
</dbReference>